<dbReference type="Proteomes" id="UP001408594">
    <property type="component" value="Unassembled WGS sequence"/>
</dbReference>
<dbReference type="SUPFAM" id="SSF46785">
    <property type="entry name" value="Winged helix' DNA-binding domain"/>
    <property type="match status" value="1"/>
</dbReference>
<gene>
    <name evidence="6" type="primary">arsR2</name>
    <name evidence="6" type="ORF">Maes01_00108</name>
</gene>
<evidence type="ECO:0000313" key="7">
    <source>
        <dbReference type="Proteomes" id="UP001408594"/>
    </source>
</evidence>
<keyword evidence="7" id="KW-1185">Reference proteome</keyword>
<evidence type="ECO:0000313" key="6">
    <source>
        <dbReference type="EMBL" id="GAA5523560.1"/>
    </source>
</evidence>
<dbReference type="PRINTS" id="PR00778">
    <property type="entry name" value="HTHARSR"/>
</dbReference>
<dbReference type="RefSeq" id="WP_345547790.1">
    <property type="nucleotide sequence ID" value="NZ_BAABRT010000001.1"/>
</dbReference>
<dbReference type="CDD" id="cd00090">
    <property type="entry name" value="HTH_ARSR"/>
    <property type="match status" value="1"/>
</dbReference>
<dbReference type="EMBL" id="BAABRT010000001">
    <property type="protein sequence ID" value="GAA5523560.1"/>
    <property type="molecule type" value="Genomic_DNA"/>
</dbReference>
<dbReference type="PANTHER" id="PTHR33154">
    <property type="entry name" value="TRANSCRIPTIONAL REGULATOR, ARSR FAMILY"/>
    <property type="match status" value="1"/>
</dbReference>
<dbReference type="PANTHER" id="PTHR33154:SF18">
    <property type="entry name" value="ARSENICAL RESISTANCE OPERON REPRESSOR"/>
    <property type="match status" value="1"/>
</dbReference>
<name>A0ABP9WKD8_9GAMM</name>
<evidence type="ECO:0000256" key="2">
    <source>
        <dbReference type="ARBA" id="ARBA00023015"/>
    </source>
</evidence>
<dbReference type="InterPro" id="IPR036390">
    <property type="entry name" value="WH_DNA-bd_sf"/>
</dbReference>
<dbReference type="InterPro" id="IPR036388">
    <property type="entry name" value="WH-like_DNA-bd_sf"/>
</dbReference>
<feature type="domain" description="HTH arsR-type" evidence="5">
    <location>
        <begin position="1"/>
        <end position="89"/>
    </location>
</feature>
<keyword evidence="1" id="KW-0059">Arsenical resistance</keyword>
<dbReference type="SMART" id="SM00418">
    <property type="entry name" value="HTH_ARSR"/>
    <property type="match status" value="1"/>
</dbReference>
<dbReference type="Gene3D" id="1.10.10.10">
    <property type="entry name" value="Winged helix-like DNA-binding domain superfamily/Winged helix DNA-binding domain"/>
    <property type="match status" value="1"/>
</dbReference>
<sequence>MEPIELYKHLGEETRLRILMLVAAEGELCVCELTAALAESQPKVSRHLALLRAAELLDDERRGKWVFYRLASGLDDWARSVLAATLESASNTFAHDRQRLARMGARPERARLCSNTRFG</sequence>
<keyword evidence="2" id="KW-0805">Transcription regulation</keyword>
<evidence type="ECO:0000256" key="4">
    <source>
        <dbReference type="ARBA" id="ARBA00023163"/>
    </source>
</evidence>
<proteinExistence type="predicted"/>
<keyword evidence="4" id="KW-0804">Transcription</keyword>
<dbReference type="NCBIfam" id="NF007528">
    <property type="entry name" value="PRK10141.1"/>
    <property type="match status" value="1"/>
</dbReference>
<dbReference type="Pfam" id="PF01022">
    <property type="entry name" value="HTH_5"/>
    <property type="match status" value="1"/>
</dbReference>
<evidence type="ECO:0000259" key="5">
    <source>
        <dbReference type="PROSITE" id="PS50987"/>
    </source>
</evidence>
<reference evidence="6 7" key="1">
    <citation type="submission" date="2024-02" db="EMBL/GenBank/DDBJ databases">
        <title>Microbulbifer aestuariivivens NBRC 112533.</title>
        <authorList>
            <person name="Ichikawa N."/>
            <person name="Katano-Makiyama Y."/>
            <person name="Hidaka K."/>
        </authorList>
    </citation>
    <scope>NUCLEOTIDE SEQUENCE [LARGE SCALE GENOMIC DNA]</scope>
    <source>
        <strain evidence="6 7">NBRC 112533</strain>
    </source>
</reference>
<evidence type="ECO:0000256" key="1">
    <source>
        <dbReference type="ARBA" id="ARBA00022849"/>
    </source>
</evidence>
<organism evidence="6 7">
    <name type="scientific">Microbulbifer aestuariivivens</name>
    <dbReference type="NCBI Taxonomy" id="1908308"/>
    <lineage>
        <taxon>Bacteria</taxon>
        <taxon>Pseudomonadati</taxon>
        <taxon>Pseudomonadota</taxon>
        <taxon>Gammaproteobacteria</taxon>
        <taxon>Cellvibrionales</taxon>
        <taxon>Microbulbiferaceae</taxon>
        <taxon>Microbulbifer</taxon>
    </lineage>
</organism>
<accession>A0ABP9WKD8</accession>
<keyword evidence="3" id="KW-0238">DNA-binding</keyword>
<evidence type="ECO:0000256" key="3">
    <source>
        <dbReference type="ARBA" id="ARBA00023125"/>
    </source>
</evidence>
<dbReference type="PROSITE" id="PS50987">
    <property type="entry name" value="HTH_ARSR_2"/>
    <property type="match status" value="1"/>
</dbReference>
<comment type="caution">
    <text evidence="6">The sequence shown here is derived from an EMBL/GenBank/DDBJ whole genome shotgun (WGS) entry which is preliminary data.</text>
</comment>
<dbReference type="InterPro" id="IPR001845">
    <property type="entry name" value="HTH_ArsR_DNA-bd_dom"/>
</dbReference>
<dbReference type="InterPro" id="IPR051081">
    <property type="entry name" value="HTH_MetalResp_TranReg"/>
</dbReference>
<protein>
    <submittedName>
        <fullName evidence="6">Arsenic resistance transcriptional regulator ArsR2</fullName>
    </submittedName>
</protein>
<dbReference type="NCBIfam" id="NF033788">
    <property type="entry name" value="HTH_metalloreg"/>
    <property type="match status" value="1"/>
</dbReference>
<dbReference type="InterPro" id="IPR011991">
    <property type="entry name" value="ArsR-like_HTH"/>
</dbReference>